<feature type="region of interest" description="Disordered" evidence="1">
    <location>
        <begin position="1022"/>
        <end position="1074"/>
    </location>
</feature>
<feature type="compositionally biased region" description="Low complexity" evidence="1">
    <location>
        <begin position="1040"/>
        <end position="1061"/>
    </location>
</feature>
<evidence type="ECO:0000313" key="4">
    <source>
        <dbReference type="Proteomes" id="UP001501009"/>
    </source>
</evidence>
<dbReference type="InterPro" id="IPR007555">
    <property type="entry name" value="DUF499"/>
</dbReference>
<comment type="caution">
    <text evidence="3">The sequence shown here is derived from an EMBL/GenBank/DDBJ whole genome shotgun (WGS) entry which is preliminary data.</text>
</comment>
<sequence length="1150" mass="128434">MQNNETAHGANSAADTTEALEDRTADTMAMSNLDRIGRVIQLLPDGLLPLVEREMTRRQGTTWFDDAVAEEREKGRSLTSKRDPQFLLNIVQRYWGSYFRHSLPGATRGYASEVNDVRNRWAHNEPFSADDTVRALDTAERLLIAVGATAELVEQIRKSRLDLQRTMIEAETKRQTRRAAAMPSVAADGLKPWRDVLVPHQDVARGDFNASEFAANLAQVAKGEGSPEYTEPEEFFQRTYLTDGLRDLLSKSLRRVSGDNNASPTVNLQTNFGGGKTHSMLALYHLYSPGLQPQRLPQEMQELIAASLSGLPKEEVRRAVLVGTALAPGQPDVKVDGTTVNTLWGELAWQLGGRQAYDVIAEADQSRTSPGSELLQDLLSAYAPCLVLIDEWVVYARQLVNNDELPAGTFETHFSFAQSLTEAVEAVSGAQLVLSIPASEDGQNDRADADEIGGEAGQVALDRLQKVIHRKADAWRPASSDESFEIVRRRLFETPTGAVQAEINKVARLFTQFYATYKRDFPAGVDRTDYERRIKSTYPIHPELFTRLYEDWSTLDRFQRTRGVLRLMSAVIHALWRDQNKSPMIMPGDIPLDDQRVASELTHYLEDRWKPIIDADVDGPDSTPVSVDNEKTVLGQRAMSRRVARTVFMGSAPTIKAAKKGLSEAHIRLGMAVPGDAMGNFRTALNTLADRSTYLYGDADRYWFDTHANITRRAKDEAERLIGRDEDVWAEIVRRLSPIQHRRGDFGAVHIAPQHTKDVPDLEQARLVLLHPKCVHRGGKDVPDTPALQFAVETLSSHGTRNRSHQNTLVFLAPDKKDMGDLMEAAREYLGWKKVLDIQLELDLTESQRRQAQTRRDQANEKIELRIGDAYRWALIPEQSSGGPIVWEHLKVDGGRAGDAAVRTADRLKREGLLYIQQAPALLYQKLSGPLSRIWEQGHISVGQLWELHTTYPYMNRLVNRLILDQGIEDVLSMVTWETEGFALASGYDEERGRYQGLTLPGGNAKFGQITDSTLLVRADQAVRQQQEDEEAAAQKREVATTTSSSPPAPATSGTTNGTTARAPGSSQQPVIPQTPTRFYANAQLTSEQYSKNATKYFFEILQHLDAIGAEVEITVEIQARNPDGFSEDKVRILTENANTLKLNAEFEIE</sequence>
<protein>
    <submittedName>
        <fullName evidence="3">Swt1 family HEPN domain-containing protein</fullName>
    </submittedName>
</protein>
<evidence type="ECO:0000259" key="2">
    <source>
        <dbReference type="Pfam" id="PF18731"/>
    </source>
</evidence>
<accession>A0ABP7JID3</accession>
<dbReference type="Pfam" id="PF18731">
    <property type="entry name" value="HEPN_Swt1"/>
    <property type="match status" value="1"/>
</dbReference>
<keyword evidence="4" id="KW-1185">Reference proteome</keyword>
<feature type="compositionally biased region" description="Polar residues" evidence="1">
    <location>
        <begin position="1065"/>
        <end position="1074"/>
    </location>
</feature>
<feature type="domain" description="Swt1-like HEPN" evidence="2">
    <location>
        <begin position="38"/>
        <end position="147"/>
    </location>
</feature>
<dbReference type="Pfam" id="PF04465">
    <property type="entry name" value="DUF499"/>
    <property type="match status" value="1"/>
</dbReference>
<reference evidence="4" key="1">
    <citation type="journal article" date="2019" name="Int. J. Syst. Evol. Microbiol.">
        <title>The Global Catalogue of Microorganisms (GCM) 10K type strain sequencing project: providing services to taxonomists for standard genome sequencing and annotation.</title>
        <authorList>
            <consortium name="The Broad Institute Genomics Platform"/>
            <consortium name="The Broad Institute Genome Sequencing Center for Infectious Disease"/>
            <person name="Wu L."/>
            <person name="Ma J."/>
        </authorList>
    </citation>
    <scope>NUCLEOTIDE SEQUENCE [LARGE SCALE GENOMIC DNA]</scope>
    <source>
        <strain evidence="4">JCM 17138</strain>
    </source>
</reference>
<organism evidence="3 4">
    <name type="scientific">Streptomyces coacervatus</name>
    <dbReference type="NCBI Taxonomy" id="647381"/>
    <lineage>
        <taxon>Bacteria</taxon>
        <taxon>Bacillati</taxon>
        <taxon>Actinomycetota</taxon>
        <taxon>Actinomycetes</taxon>
        <taxon>Kitasatosporales</taxon>
        <taxon>Streptomycetaceae</taxon>
        <taxon>Streptomyces</taxon>
    </lineage>
</organism>
<evidence type="ECO:0000313" key="3">
    <source>
        <dbReference type="EMBL" id="GAA3845727.1"/>
    </source>
</evidence>
<dbReference type="Proteomes" id="UP001501009">
    <property type="component" value="Unassembled WGS sequence"/>
</dbReference>
<evidence type="ECO:0000256" key="1">
    <source>
        <dbReference type="SAM" id="MobiDB-lite"/>
    </source>
</evidence>
<dbReference type="EMBL" id="BAABDE010000048">
    <property type="protein sequence ID" value="GAA3845727.1"/>
    <property type="molecule type" value="Genomic_DNA"/>
</dbReference>
<proteinExistence type="predicted"/>
<dbReference type="RefSeq" id="WP_275780742.1">
    <property type="nucleotide sequence ID" value="NZ_BAABDE010000048.1"/>
</dbReference>
<gene>
    <name evidence="3" type="ORF">GCM10022403_092000</name>
</gene>
<name>A0ABP7JID3_9ACTN</name>
<dbReference type="InterPro" id="IPR041650">
    <property type="entry name" value="HEPN_Swt1"/>
</dbReference>